<keyword evidence="2" id="KW-0805">Transcription regulation</keyword>
<dbReference type="SMART" id="SM00448">
    <property type="entry name" value="REC"/>
    <property type="match status" value="1"/>
</dbReference>
<accession>A0ABW2WLN7</accession>
<evidence type="ECO:0000256" key="4">
    <source>
        <dbReference type="ARBA" id="ARBA00023163"/>
    </source>
</evidence>
<dbReference type="InterPro" id="IPR000792">
    <property type="entry name" value="Tscrpt_reg_LuxR_C"/>
</dbReference>
<proteinExistence type="predicted"/>
<keyword evidence="3" id="KW-0238">DNA-binding</keyword>
<dbReference type="CDD" id="cd17535">
    <property type="entry name" value="REC_NarL-like"/>
    <property type="match status" value="1"/>
</dbReference>
<dbReference type="Gene3D" id="3.40.50.2300">
    <property type="match status" value="1"/>
</dbReference>
<feature type="domain" description="Response regulatory" evidence="7">
    <location>
        <begin position="3"/>
        <end position="125"/>
    </location>
</feature>
<dbReference type="PROSITE" id="PS50110">
    <property type="entry name" value="RESPONSE_REGULATORY"/>
    <property type="match status" value="1"/>
</dbReference>
<dbReference type="InterPro" id="IPR058245">
    <property type="entry name" value="NreC/VraR/RcsB-like_REC"/>
</dbReference>
<dbReference type="SMART" id="SM00421">
    <property type="entry name" value="HTH_LUXR"/>
    <property type="match status" value="1"/>
</dbReference>
<dbReference type="PANTHER" id="PTHR43214:SF24">
    <property type="entry name" value="TRANSCRIPTIONAL REGULATORY PROTEIN NARL-RELATED"/>
    <property type="match status" value="1"/>
</dbReference>
<reference evidence="9" key="1">
    <citation type="journal article" date="2019" name="Int. J. Syst. Evol. Microbiol.">
        <title>The Global Catalogue of Microorganisms (GCM) 10K type strain sequencing project: providing services to taxonomists for standard genome sequencing and annotation.</title>
        <authorList>
            <consortium name="The Broad Institute Genomics Platform"/>
            <consortium name="The Broad Institute Genome Sequencing Center for Infectious Disease"/>
            <person name="Wu L."/>
            <person name="Ma J."/>
        </authorList>
    </citation>
    <scope>NUCLEOTIDE SEQUENCE [LARGE SCALE GENOMIC DNA]</scope>
    <source>
        <strain evidence="9">CGMCC 4.7400</strain>
    </source>
</reference>
<dbReference type="InterPro" id="IPR016032">
    <property type="entry name" value="Sig_transdc_resp-reg_C-effctor"/>
</dbReference>
<dbReference type="InterPro" id="IPR001789">
    <property type="entry name" value="Sig_transdc_resp-reg_receiver"/>
</dbReference>
<gene>
    <name evidence="8" type="ORF">ACFQZ6_34640</name>
</gene>
<organism evidence="8 9">
    <name type="scientific">Streptomyces flavalbus</name>
    <dbReference type="NCBI Taxonomy" id="2665155"/>
    <lineage>
        <taxon>Bacteria</taxon>
        <taxon>Bacillati</taxon>
        <taxon>Actinomycetota</taxon>
        <taxon>Actinomycetes</taxon>
        <taxon>Kitasatosporales</taxon>
        <taxon>Streptomycetaceae</taxon>
        <taxon>Streptomyces</taxon>
    </lineage>
</organism>
<dbReference type="InterPro" id="IPR011006">
    <property type="entry name" value="CheY-like_superfamily"/>
</dbReference>
<feature type="domain" description="HTH luxR-type" evidence="6">
    <location>
        <begin position="153"/>
        <end position="218"/>
    </location>
</feature>
<dbReference type="SUPFAM" id="SSF46894">
    <property type="entry name" value="C-terminal effector domain of the bipartite response regulators"/>
    <property type="match status" value="1"/>
</dbReference>
<dbReference type="PRINTS" id="PR00038">
    <property type="entry name" value="HTHLUXR"/>
</dbReference>
<evidence type="ECO:0000256" key="2">
    <source>
        <dbReference type="ARBA" id="ARBA00023015"/>
    </source>
</evidence>
<dbReference type="InterPro" id="IPR039420">
    <property type="entry name" value="WalR-like"/>
</dbReference>
<evidence type="ECO:0000256" key="5">
    <source>
        <dbReference type="PROSITE-ProRule" id="PRU00169"/>
    </source>
</evidence>
<dbReference type="SUPFAM" id="SSF52172">
    <property type="entry name" value="CheY-like"/>
    <property type="match status" value="1"/>
</dbReference>
<dbReference type="PANTHER" id="PTHR43214">
    <property type="entry name" value="TWO-COMPONENT RESPONSE REGULATOR"/>
    <property type="match status" value="1"/>
</dbReference>
<keyword evidence="1 5" id="KW-0597">Phosphoprotein</keyword>
<name>A0ABW2WLN7_9ACTN</name>
<dbReference type="RefSeq" id="WP_381617611.1">
    <property type="nucleotide sequence ID" value="NZ_JBHTEB010000001.1"/>
</dbReference>
<dbReference type="EMBL" id="JBHTEB010000001">
    <property type="protein sequence ID" value="MFD0319267.1"/>
    <property type="molecule type" value="Genomic_DNA"/>
</dbReference>
<feature type="modified residue" description="4-aspartylphosphate" evidence="5">
    <location>
        <position position="54"/>
    </location>
</feature>
<dbReference type="PROSITE" id="PS50043">
    <property type="entry name" value="HTH_LUXR_2"/>
    <property type="match status" value="1"/>
</dbReference>
<dbReference type="CDD" id="cd06170">
    <property type="entry name" value="LuxR_C_like"/>
    <property type="match status" value="1"/>
</dbReference>
<sequence length="236" mass="25284">MIRVILADDQPLVRSGIGMLLSAEPDIEVVGEAHDGAQAIDLACALRPTVVLMDIRMPGVDGVEATRRITADQFSRGQGVPVRVLVLTTYNVHEAVIQALRAGASGFLLKDAAPEELVRAVRSVADGEAWLDPSVTPELLREFAARPDRLLPTPAEVENLTAREREVLTLIAHGMSNAEVAGHLVISETTVKTHYSRIVMKLGVRDRAQAVAAAYQCGLVQPGTTPPPRSQGPAPR</sequence>
<evidence type="ECO:0000256" key="3">
    <source>
        <dbReference type="ARBA" id="ARBA00023125"/>
    </source>
</evidence>
<evidence type="ECO:0000259" key="6">
    <source>
        <dbReference type="PROSITE" id="PS50043"/>
    </source>
</evidence>
<protein>
    <submittedName>
        <fullName evidence="8">Response regulator</fullName>
    </submittedName>
</protein>
<dbReference type="Pfam" id="PF00072">
    <property type="entry name" value="Response_reg"/>
    <property type="match status" value="1"/>
</dbReference>
<dbReference type="Proteomes" id="UP001597023">
    <property type="component" value="Unassembled WGS sequence"/>
</dbReference>
<dbReference type="Pfam" id="PF00196">
    <property type="entry name" value="GerE"/>
    <property type="match status" value="1"/>
</dbReference>
<keyword evidence="4" id="KW-0804">Transcription</keyword>
<evidence type="ECO:0000259" key="7">
    <source>
        <dbReference type="PROSITE" id="PS50110"/>
    </source>
</evidence>
<evidence type="ECO:0000256" key="1">
    <source>
        <dbReference type="ARBA" id="ARBA00022553"/>
    </source>
</evidence>
<keyword evidence="9" id="KW-1185">Reference proteome</keyword>
<evidence type="ECO:0000313" key="9">
    <source>
        <dbReference type="Proteomes" id="UP001597023"/>
    </source>
</evidence>
<dbReference type="PROSITE" id="PS00622">
    <property type="entry name" value="HTH_LUXR_1"/>
    <property type="match status" value="1"/>
</dbReference>
<comment type="caution">
    <text evidence="8">The sequence shown here is derived from an EMBL/GenBank/DDBJ whole genome shotgun (WGS) entry which is preliminary data.</text>
</comment>
<evidence type="ECO:0000313" key="8">
    <source>
        <dbReference type="EMBL" id="MFD0319267.1"/>
    </source>
</evidence>